<sequence length="141" mass="15880">MTSDLTQIDGLAYLVYRSSAVDHLNDEDLQDILTSARDRNEENAVTGCLHCEDGMFFQWIEGPAQAIHMIGNLILNDPRHYDVTVLGQGALDARRFPDWRMRFSGRSNGSLMDWFASSDISTFDRKEYVGGVVTFLASIDI</sequence>
<organism evidence="2 3">
    <name type="scientific">Paracoccus amoyensis</name>
    <dbReference type="NCBI Taxonomy" id="2760093"/>
    <lineage>
        <taxon>Bacteria</taxon>
        <taxon>Pseudomonadati</taxon>
        <taxon>Pseudomonadota</taxon>
        <taxon>Alphaproteobacteria</taxon>
        <taxon>Rhodobacterales</taxon>
        <taxon>Paracoccaceae</taxon>
        <taxon>Paracoccus</taxon>
    </lineage>
</organism>
<dbReference type="GO" id="GO:0009882">
    <property type="term" value="F:blue light photoreceptor activity"/>
    <property type="evidence" value="ECO:0007669"/>
    <property type="project" value="InterPro"/>
</dbReference>
<dbReference type="SMART" id="SM01034">
    <property type="entry name" value="BLUF"/>
    <property type="match status" value="1"/>
</dbReference>
<dbReference type="RefSeq" id="WP_187792335.1">
    <property type="nucleotide sequence ID" value="NZ_JACOQL010000001.1"/>
</dbReference>
<evidence type="ECO:0000313" key="3">
    <source>
        <dbReference type="Proteomes" id="UP000608594"/>
    </source>
</evidence>
<gene>
    <name evidence="2" type="ORF">H4P12_04345</name>
</gene>
<dbReference type="InterPro" id="IPR007024">
    <property type="entry name" value="BLUF_domain"/>
</dbReference>
<proteinExistence type="predicted"/>
<name>A0A926GL42_9RHOB</name>
<keyword evidence="3" id="KW-1185">Reference proteome</keyword>
<reference evidence="2" key="1">
    <citation type="submission" date="2020-08" db="EMBL/GenBank/DDBJ databases">
        <title>Paracoccus amoyensis sp. nov., isolated from the surface seawater at coast of Xiamen, Fujian.</title>
        <authorList>
            <person name="Lyu L."/>
        </authorList>
    </citation>
    <scope>NUCLEOTIDE SEQUENCE</scope>
    <source>
        <strain evidence="2">11-3</strain>
    </source>
</reference>
<dbReference type="GO" id="GO:0071949">
    <property type="term" value="F:FAD binding"/>
    <property type="evidence" value="ECO:0007669"/>
    <property type="project" value="InterPro"/>
</dbReference>
<evidence type="ECO:0000313" key="2">
    <source>
        <dbReference type="EMBL" id="MBC9245960.1"/>
    </source>
</evidence>
<feature type="domain" description="BLUF" evidence="1">
    <location>
        <begin position="11"/>
        <end position="102"/>
    </location>
</feature>
<dbReference type="InterPro" id="IPR036046">
    <property type="entry name" value="Acylphosphatase-like_dom_sf"/>
</dbReference>
<dbReference type="Pfam" id="PF04940">
    <property type="entry name" value="BLUF"/>
    <property type="match status" value="1"/>
</dbReference>
<dbReference type="Gene3D" id="3.30.70.100">
    <property type="match status" value="1"/>
</dbReference>
<evidence type="ECO:0000259" key="1">
    <source>
        <dbReference type="PROSITE" id="PS50925"/>
    </source>
</evidence>
<dbReference type="Proteomes" id="UP000608594">
    <property type="component" value="Unassembled WGS sequence"/>
</dbReference>
<comment type="caution">
    <text evidence="2">The sequence shown here is derived from an EMBL/GenBank/DDBJ whole genome shotgun (WGS) entry which is preliminary data.</text>
</comment>
<dbReference type="SUPFAM" id="SSF54975">
    <property type="entry name" value="Acylphosphatase/BLUF domain-like"/>
    <property type="match status" value="1"/>
</dbReference>
<accession>A0A926GL42</accession>
<dbReference type="PROSITE" id="PS50925">
    <property type="entry name" value="BLUF"/>
    <property type="match status" value="1"/>
</dbReference>
<dbReference type="AlphaFoldDB" id="A0A926GL42"/>
<protein>
    <submittedName>
        <fullName evidence="2">BLUF domain-containing protein</fullName>
    </submittedName>
</protein>
<dbReference type="EMBL" id="JACOQL010000001">
    <property type="protein sequence ID" value="MBC9245960.1"/>
    <property type="molecule type" value="Genomic_DNA"/>
</dbReference>